<protein>
    <submittedName>
        <fullName evidence="7">Monooxygenase</fullName>
    </submittedName>
</protein>
<evidence type="ECO:0000256" key="4">
    <source>
        <dbReference type="ARBA" id="ARBA00023002"/>
    </source>
</evidence>
<keyword evidence="8" id="KW-1185">Reference proteome</keyword>
<evidence type="ECO:0000259" key="6">
    <source>
        <dbReference type="Pfam" id="PF00890"/>
    </source>
</evidence>
<comment type="similarity">
    <text evidence="2">Belongs to the paxM FAD-dependent monooxygenase family.</text>
</comment>
<dbReference type="SUPFAM" id="SSF51905">
    <property type="entry name" value="FAD/NAD(P)-binding domain"/>
    <property type="match status" value="1"/>
</dbReference>
<dbReference type="Proteomes" id="UP000799429">
    <property type="component" value="Unassembled WGS sequence"/>
</dbReference>
<name>A0A9P4SAI4_9PEZI</name>
<evidence type="ECO:0000256" key="1">
    <source>
        <dbReference type="ARBA" id="ARBA00001974"/>
    </source>
</evidence>
<evidence type="ECO:0000313" key="7">
    <source>
        <dbReference type="EMBL" id="KAF2838282.1"/>
    </source>
</evidence>
<dbReference type="InterPro" id="IPR036188">
    <property type="entry name" value="FAD/NAD-bd_sf"/>
</dbReference>
<dbReference type="Pfam" id="PF00890">
    <property type="entry name" value="FAD_binding_2"/>
    <property type="match status" value="1"/>
</dbReference>
<keyword evidence="3" id="KW-0285">Flavoprotein</keyword>
<keyword evidence="5 7" id="KW-0503">Monooxygenase</keyword>
<dbReference type="InterPro" id="IPR003953">
    <property type="entry name" value="FAD-dep_OxRdtase_2_FAD-bd"/>
</dbReference>
<comment type="caution">
    <text evidence="7">The sequence shown here is derived from an EMBL/GenBank/DDBJ whole genome shotgun (WGS) entry which is preliminary data.</text>
</comment>
<dbReference type="GO" id="GO:0004497">
    <property type="term" value="F:monooxygenase activity"/>
    <property type="evidence" value="ECO:0007669"/>
    <property type="project" value="UniProtKB-KW"/>
</dbReference>
<dbReference type="OrthoDB" id="16820at2759"/>
<sequence>MGSITPGLLNMDPKPVGSYPPTSIDIIVVGTGLAGLTAAIECTRKGHNVRVLERNATINTAGDMYFMGLSATRFMKHWPELAEEYDSISLHEAWIETFKHSGEQMIRPLKVADRLRAQGLDPKTPPGTFQMRPLVYKMFVRQVERLGIPLEFNSRVVDYFEDEVTGKASVITDDGRTYEADVVIAADGVGSKSQKLVGGQVRAVSSGRAMWRAAFPKEHLDKNPEVKEFFKMMPNNEPIVRTFLGPGTYALTLTRDDAMIWILNHDATGTEAENWNNTIDSAEVLEGLDKMQGGNWAPIFKELVKCTPPNTIINFELLWRNPQPSWISPTGRVIQIGDAAHSYLPASGNGATQAIEDAISIASCLQLGGKENVPQSTRTHVRIRFVRNACAQKLGFSNAELLQETDWSKVKIDPRRAQPKLPKWVWSHDPELYAYENYDKAVESMKKGVDLRDEDSFPPNYPKGYRYEPWNIEAIMDDMRAGKPVDLGAGDWE</sequence>
<comment type="cofactor">
    <cofactor evidence="1">
        <name>FAD</name>
        <dbReference type="ChEBI" id="CHEBI:57692"/>
    </cofactor>
</comment>
<evidence type="ECO:0000313" key="8">
    <source>
        <dbReference type="Proteomes" id="UP000799429"/>
    </source>
</evidence>
<dbReference type="Gene3D" id="3.50.50.60">
    <property type="entry name" value="FAD/NAD(P)-binding domain"/>
    <property type="match status" value="1"/>
</dbReference>
<dbReference type="FunFam" id="3.50.50.60:FF:000270">
    <property type="entry name" value="FAD/NAD(P)-binding domain-containing protein"/>
    <property type="match status" value="1"/>
</dbReference>
<reference evidence="7" key="1">
    <citation type="journal article" date="2020" name="Stud. Mycol.">
        <title>101 Dothideomycetes genomes: a test case for predicting lifestyles and emergence of pathogens.</title>
        <authorList>
            <person name="Haridas S."/>
            <person name="Albert R."/>
            <person name="Binder M."/>
            <person name="Bloem J."/>
            <person name="Labutti K."/>
            <person name="Salamov A."/>
            <person name="Andreopoulos B."/>
            <person name="Baker S."/>
            <person name="Barry K."/>
            <person name="Bills G."/>
            <person name="Bluhm B."/>
            <person name="Cannon C."/>
            <person name="Castanera R."/>
            <person name="Culley D."/>
            <person name="Daum C."/>
            <person name="Ezra D."/>
            <person name="Gonzalez J."/>
            <person name="Henrissat B."/>
            <person name="Kuo A."/>
            <person name="Liang C."/>
            <person name="Lipzen A."/>
            <person name="Lutzoni F."/>
            <person name="Magnuson J."/>
            <person name="Mondo S."/>
            <person name="Nolan M."/>
            <person name="Ohm R."/>
            <person name="Pangilinan J."/>
            <person name="Park H.-J."/>
            <person name="Ramirez L."/>
            <person name="Alfaro M."/>
            <person name="Sun H."/>
            <person name="Tritt A."/>
            <person name="Yoshinaga Y."/>
            <person name="Zwiers L.-H."/>
            <person name="Turgeon B."/>
            <person name="Goodwin S."/>
            <person name="Spatafora J."/>
            <person name="Crous P."/>
            <person name="Grigoriev I."/>
        </authorList>
    </citation>
    <scope>NUCLEOTIDE SEQUENCE</scope>
    <source>
        <strain evidence="7">CBS 101060</strain>
    </source>
</reference>
<dbReference type="AlphaFoldDB" id="A0A9P4SAI4"/>
<dbReference type="InterPro" id="IPR050493">
    <property type="entry name" value="FAD-dep_Monooxygenase_BioMet"/>
</dbReference>
<evidence type="ECO:0000256" key="3">
    <source>
        <dbReference type="ARBA" id="ARBA00022630"/>
    </source>
</evidence>
<dbReference type="PANTHER" id="PTHR13789:SF315">
    <property type="entry name" value="FAD-DEPENDENT MONOOXYGENASE MDPD"/>
    <property type="match status" value="1"/>
</dbReference>
<proteinExistence type="inferred from homology"/>
<feature type="domain" description="FAD-dependent oxidoreductase 2 FAD-binding" evidence="6">
    <location>
        <begin position="25"/>
        <end position="111"/>
    </location>
</feature>
<organism evidence="7 8">
    <name type="scientific">Patellaria atrata CBS 101060</name>
    <dbReference type="NCBI Taxonomy" id="1346257"/>
    <lineage>
        <taxon>Eukaryota</taxon>
        <taxon>Fungi</taxon>
        <taxon>Dikarya</taxon>
        <taxon>Ascomycota</taxon>
        <taxon>Pezizomycotina</taxon>
        <taxon>Dothideomycetes</taxon>
        <taxon>Dothideomycetes incertae sedis</taxon>
        <taxon>Patellariales</taxon>
        <taxon>Patellariaceae</taxon>
        <taxon>Patellaria</taxon>
    </lineage>
</organism>
<dbReference type="PRINTS" id="PR00420">
    <property type="entry name" value="RNGMNOXGNASE"/>
</dbReference>
<keyword evidence="4" id="KW-0560">Oxidoreductase</keyword>
<dbReference type="PANTHER" id="PTHR13789">
    <property type="entry name" value="MONOOXYGENASE"/>
    <property type="match status" value="1"/>
</dbReference>
<gene>
    <name evidence="7" type="ORF">M501DRAFT_1024931</name>
</gene>
<evidence type="ECO:0000256" key="2">
    <source>
        <dbReference type="ARBA" id="ARBA00007992"/>
    </source>
</evidence>
<evidence type="ECO:0000256" key="5">
    <source>
        <dbReference type="ARBA" id="ARBA00023033"/>
    </source>
</evidence>
<accession>A0A9P4SAI4</accession>
<dbReference type="EMBL" id="MU006097">
    <property type="protein sequence ID" value="KAF2838282.1"/>
    <property type="molecule type" value="Genomic_DNA"/>
</dbReference>